<reference evidence="3 4" key="1">
    <citation type="journal article" date="2020" name="bioRxiv">
        <title>Sequence and annotation of 42 cannabis genomes reveals extensive copy number variation in cannabinoid synthesis and pathogen resistance genes.</title>
        <authorList>
            <person name="Mckernan K.J."/>
            <person name="Helbert Y."/>
            <person name="Kane L.T."/>
            <person name="Ebling H."/>
            <person name="Zhang L."/>
            <person name="Liu B."/>
            <person name="Eaton Z."/>
            <person name="Mclaughlin S."/>
            <person name="Kingan S."/>
            <person name="Baybayan P."/>
            <person name="Concepcion G."/>
            <person name="Jordan M."/>
            <person name="Riva A."/>
            <person name="Barbazuk W."/>
            <person name="Harkins T."/>
        </authorList>
    </citation>
    <scope>NUCLEOTIDE SEQUENCE [LARGE SCALE GENOMIC DNA]</scope>
    <source>
        <strain evidence="4">cv. Jamaican Lion 4</strain>
        <tissue evidence="3">Leaf</tissue>
    </source>
</reference>
<dbReference type="Gene3D" id="3.30.559.10">
    <property type="entry name" value="Chloramphenicol acetyltransferase-like domain"/>
    <property type="match status" value="2"/>
</dbReference>
<dbReference type="AlphaFoldDB" id="A0A7J6FZ86"/>
<dbReference type="PANTHER" id="PTHR31642">
    <property type="entry name" value="TRICHOTHECENE 3-O-ACETYLTRANSFERASE"/>
    <property type="match status" value="1"/>
</dbReference>
<proteinExistence type="inferred from homology"/>
<evidence type="ECO:0000256" key="2">
    <source>
        <dbReference type="SAM" id="MobiDB-lite"/>
    </source>
</evidence>
<gene>
    <name evidence="3" type="ORF">F8388_022575</name>
</gene>
<dbReference type="GO" id="GO:0016747">
    <property type="term" value="F:acyltransferase activity, transferring groups other than amino-acyl groups"/>
    <property type="evidence" value="ECO:0007669"/>
    <property type="project" value="TreeGrafter"/>
</dbReference>
<sequence length="556" mass="62088">MELIIKRNLMVTPAESTWTGIMSLSEFDQIGSTTYARAIYFYGPTPTPTPFQTITEILINSLSQILVHFYPLAGRLRSTNDSRFELVCNGQGAIFVAAELNADLVDFGADNYFTPTQNFDRFLFPYIDDTNPIHKLPILLVQLTKFRCGGLCLSFTSSHIITDGLSAANFMTEWARIARGLPLQNIPILDKKAFRVGESAVIPSFDHSKDFCNMPFLLKQPTAEELEKMKTTMVTLKLTNEQVEKVKKMANNAKMSRPYTRYEALTTYIWRCSSKARKHQHEQPTACLITIDSRKRLQPPLPFWFFGNGVFDITASCNAGELLSLPLSHGAGKVRSAIETVTSEYVLSAIDFFKSQQNLTKFQYSYKSSTNGGANYGGNPNIGVVNWMNLPFEGIDFGWGKEIHFGPANHGVDGDTWILRGGGSEDDKSLLIVVCLLVEHVEAFKKYFYDDIINYSSETLSSFSDELNCSDQTTAEVSTEEAEAASWLLPNPKAMESLDLNSGQYVFPDMVPYLDLDYGHLDPKLEAQEQNSSGTDGVVPIHSNKSFQSQPPIANE</sequence>
<dbReference type="Proteomes" id="UP000525078">
    <property type="component" value="Unassembled WGS sequence"/>
</dbReference>
<organism evidence="3 4">
    <name type="scientific">Cannabis sativa</name>
    <name type="common">Hemp</name>
    <name type="synonym">Marijuana</name>
    <dbReference type="NCBI Taxonomy" id="3483"/>
    <lineage>
        <taxon>Eukaryota</taxon>
        <taxon>Viridiplantae</taxon>
        <taxon>Streptophyta</taxon>
        <taxon>Embryophyta</taxon>
        <taxon>Tracheophyta</taxon>
        <taxon>Spermatophyta</taxon>
        <taxon>Magnoliopsida</taxon>
        <taxon>eudicotyledons</taxon>
        <taxon>Gunneridae</taxon>
        <taxon>Pentapetalae</taxon>
        <taxon>rosids</taxon>
        <taxon>fabids</taxon>
        <taxon>Rosales</taxon>
        <taxon>Cannabaceae</taxon>
        <taxon>Cannabis</taxon>
    </lineage>
</organism>
<dbReference type="Pfam" id="PF02458">
    <property type="entry name" value="Transferase"/>
    <property type="match status" value="1"/>
</dbReference>
<comment type="caution">
    <text evidence="3">The sequence shown here is derived from an EMBL/GenBank/DDBJ whole genome shotgun (WGS) entry which is preliminary data.</text>
</comment>
<dbReference type="InterPro" id="IPR023213">
    <property type="entry name" value="CAT-like_dom_sf"/>
</dbReference>
<feature type="region of interest" description="Disordered" evidence="2">
    <location>
        <begin position="528"/>
        <end position="556"/>
    </location>
</feature>
<name>A0A7J6FZ86_CANSA</name>
<evidence type="ECO:0000313" key="3">
    <source>
        <dbReference type="EMBL" id="KAF4376054.1"/>
    </source>
</evidence>
<evidence type="ECO:0000256" key="1">
    <source>
        <dbReference type="ARBA" id="ARBA00009861"/>
    </source>
</evidence>
<feature type="compositionally biased region" description="Polar residues" evidence="2">
    <location>
        <begin position="543"/>
        <end position="556"/>
    </location>
</feature>
<comment type="similarity">
    <text evidence="1">Belongs to the plant acyltransferase family.</text>
</comment>
<evidence type="ECO:0000313" key="4">
    <source>
        <dbReference type="Proteomes" id="UP000525078"/>
    </source>
</evidence>
<dbReference type="InterPro" id="IPR050317">
    <property type="entry name" value="Plant_Fungal_Acyltransferase"/>
</dbReference>
<dbReference type="EMBL" id="JAATIP010000087">
    <property type="protein sequence ID" value="KAF4376054.1"/>
    <property type="molecule type" value="Genomic_DNA"/>
</dbReference>
<accession>A0A7J6FZ86</accession>
<dbReference type="PANTHER" id="PTHR31642:SF324">
    <property type="entry name" value="SPERMIDINE HYDROXYCINNAMOYL TRANSFERASE"/>
    <property type="match status" value="1"/>
</dbReference>
<protein>
    <submittedName>
        <fullName evidence="3">Uncharacterized protein</fullName>
    </submittedName>
</protein>